<dbReference type="AlphaFoldDB" id="A0A5C6CA85"/>
<protein>
    <submittedName>
        <fullName evidence="1">Protein ArsC</fullName>
        <ecNumber evidence="1">3.1.3.48</ecNumber>
    </submittedName>
</protein>
<dbReference type="EMBL" id="SJPS01000015">
    <property type="protein sequence ID" value="TWU20391.1"/>
    <property type="molecule type" value="Genomic_DNA"/>
</dbReference>
<dbReference type="Proteomes" id="UP000318437">
    <property type="component" value="Unassembled WGS sequence"/>
</dbReference>
<dbReference type="RefSeq" id="WP_197530973.1">
    <property type="nucleotide sequence ID" value="NZ_SJPS01000015.1"/>
</dbReference>
<dbReference type="SUPFAM" id="SSF52788">
    <property type="entry name" value="Phosphotyrosine protein phosphatases I"/>
    <property type="match status" value="1"/>
</dbReference>
<keyword evidence="1" id="KW-0378">Hydrolase</keyword>
<reference evidence="1 2" key="1">
    <citation type="submission" date="2019-02" db="EMBL/GenBank/DDBJ databases">
        <title>Deep-cultivation of Planctomycetes and their phenomic and genomic characterization uncovers novel biology.</title>
        <authorList>
            <person name="Wiegand S."/>
            <person name="Jogler M."/>
            <person name="Boedeker C."/>
            <person name="Pinto D."/>
            <person name="Vollmers J."/>
            <person name="Rivas-Marin E."/>
            <person name="Kohn T."/>
            <person name="Peeters S.H."/>
            <person name="Heuer A."/>
            <person name="Rast P."/>
            <person name="Oberbeckmann S."/>
            <person name="Bunk B."/>
            <person name="Jeske O."/>
            <person name="Meyerdierks A."/>
            <person name="Storesund J.E."/>
            <person name="Kallscheuer N."/>
            <person name="Luecker S."/>
            <person name="Lage O.M."/>
            <person name="Pohl T."/>
            <person name="Merkel B.J."/>
            <person name="Hornburger P."/>
            <person name="Mueller R.-W."/>
            <person name="Bruemmer F."/>
            <person name="Labrenz M."/>
            <person name="Spormann A.M."/>
            <person name="Op Den Camp H."/>
            <person name="Overmann J."/>
            <person name="Amann R."/>
            <person name="Jetten M.S.M."/>
            <person name="Mascher T."/>
            <person name="Medema M.H."/>
            <person name="Devos D.P."/>
            <person name="Kaster A.-K."/>
            <person name="Ovreas L."/>
            <person name="Rohde M."/>
            <person name="Galperin M.Y."/>
            <person name="Jogler C."/>
        </authorList>
    </citation>
    <scope>NUCLEOTIDE SEQUENCE [LARGE SCALE GENOMIC DNA]</scope>
    <source>
        <strain evidence="1 2">Pla144</strain>
    </source>
</reference>
<accession>A0A5C6CA85</accession>
<gene>
    <name evidence="1" type="primary">arsC</name>
    <name evidence="1" type="ORF">Pla144_49660</name>
</gene>
<comment type="caution">
    <text evidence="1">The sequence shown here is derived from an EMBL/GenBank/DDBJ whole genome shotgun (WGS) entry which is preliminary data.</text>
</comment>
<dbReference type="Gene3D" id="3.40.50.2300">
    <property type="match status" value="1"/>
</dbReference>
<keyword evidence="2" id="KW-1185">Reference proteome</keyword>
<evidence type="ECO:0000313" key="1">
    <source>
        <dbReference type="EMBL" id="TWU20391.1"/>
    </source>
</evidence>
<dbReference type="InterPro" id="IPR036196">
    <property type="entry name" value="Ptyr_pPase_sf"/>
</dbReference>
<dbReference type="GO" id="GO:0004725">
    <property type="term" value="F:protein tyrosine phosphatase activity"/>
    <property type="evidence" value="ECO:0007669"/>
    <property type="project" value="UniProtKB-EC"/>
</dbReference>
<name>A0A5C6CA85_9BACT</name>
<evidence type="ECO:0000313" key="2">
    <source>
        <dbReference type="Proteomes" id="UP000318437"/>
    </source>
</evidence>
<dbReference type="EC" id="3.1.3.48" evidence="1"/>
<sequence length="84" mass="9614">MQKSQTIEELADVKPEVVINVCSHADEKCPMLPTATHKMHVPFDDPAGLARNESLEEKALEHYRSVRDEIRDFVQRMPEVLAEI</sequence>
<organism evidence="1 2">
    <name type="scientific">Bythopirellula polymerisocia</name>
    <dbReference type="NCBI Taxonomy" id="2528003"/>
    <lineage>
        <taxon>Bacteria</taxon>
        <taxon>Pseudomonadati</taxon>
        <taxon>Planctomycetota</taxon>
        <taxon>Planctomycetia</taxon>
        <taxon>Pirellulales</taxon>
        <taxon>Lacipirellulaceae</taxon>
        <taxon>Bythopirellula</taxon>
    </lineage>
</organism>
<proteinExistence type="predicted"/>